<dbReference type="Proteomes" id="UP000219514">
    <property type="component" value="Unassembled WGS sequence"/>
</dbReference>
<dbReference type="Gene3D" id="3.40.50.1820">
    <property type="entry name" value="alpha/beta hydrolase"/>
    <property type="match status" value="1"/>
</dbReference>
<reference evidence="1 2" key="1">
    <citation type="submission" date="2017-09" db="EMBL/GenBank/DDBJ databases">
        <authorList>
            <person name="Ehlers B."/>
            <person name="Leendertz F.H."/>
        </authorList>
    </citation>
    <scope>NUCLEOTIDE SEQUENCE [LARGE SCALE GENOMIC DNA]</scope>
    <source>
        <strain evidence="1 2">DSM 46844</strain>
    </source>
</reference>
<dbReference type="OrthoDB" id="9775130at2"/>
<evidence type="ECO:0000313" key="1">
    <source>
        <dbReference type="EMBL" id="SNX96603.1"/>
    </source>
</evidence>
<organism evidence="1 2">
    <name type="scientific">Geodermatophilus sabuli</name>
    <dbReference type="NCBI Taxonomy" id="1564158"/>
    <lineage>
        <taxon>Bacteria</taxon>
        <taxon>Bacillati</taxon>
        <taxon>Actinomycetota</taxon>
        <taxon>Actinomycetes</taxon>
        <taxon>Geodermatophilales</taxon>
        <taxon>Geodermatophilaceae</taxon>
        <taxon>Geodermatophilus</taxon>
    </lineage>
</organism>
<dbReference type="SUPFAM" id="SSF53474">
    <property type="entry name" value="alpha/beta-Hydrolases"/>
    <property type="match status" value="1"/>
</dbReference>
<dbReference type="InterPro" id="IPR000801">
    <property type="entry name" value="Esterase-like"/>
</dbReference>
<name>A0A285ECM3_9ACTN</name>
<accession>A0A285ECM3</accession>
<dbReference type="RefSeq" id="WP_097206683.1">
    <property type="nucleotide sequence ID" value="NZ_JACHXB010000002.1"/>
</dbReference>
<dbReference type="AlphaFoldDB" id="A0A285ECM3"/>
<proteinExistence type="predicted"/>
<dbReference type="InterPro" id="IPR029058">
    <property type="entry name" value="AB_hydrolase_fold"/>
</dbReference>
<dbReference type="EMBL" id="OBDO01000004">
    <property type="protein sequence ID" value="SNX96603.1"/>
    <property type="molecule type" value="Genomic_DNA"/>
</dbReference>
<dbReference type="Pfam" id="PF00756">
    <property type="entry name" value="Esterase"/>
    <property type="match status" value="1"/>
</dbReference>
<evidence type="ECO:0000313" key="2">
    <source>
        <dbReference type="Proteomes" id="UP000219514"/>
    </source>
</evidence>
<gene>
    <name evidence="1" type="ORF">SAMN06893097_104318</name>
</gene>
<keyword evidence="2" id="KW-1185">Reference proteome</keyword>
<protein>
    <submittedName>
        <fullName evidence="1">Esterase/lipase superfamily enzyme</fullName>
    </submittedName>
</protein>
<sequence length="241" mass="26738">MKVTDSWYSERLEQPIGLVRWGHYGTPVLVFPTAGGDAEEIERNGVIGACWPMIEAGRIKVYSCDSVAGRAMVAKTGSPEYRMWLFNQFHHCVRHEVVPAIRTDLGGAETPIVAAGASIGAFNALAVLCRFPDVFGAAVGMSGTYRIQRFFDGQYSQDLFHASPLDFLPGMDGEQLDVLRTRFAILASGQGAWEDVGSSWDAGDVLGRKGVPNRVDAWGEEWPHEWPTWRRMLPQYLDELC</sequence>